<evidence type="ECO:0000259" key="1">
    <source>
        <dbReference type="PROSITE" id="PS50206"/>
    </source>
</evidence>
<dbReference type="PANTHER" id="PTHR43031:SF1">
    <property type="entry name" value="PYRIDINE NUCLEOTIDE-DISULPHIDE OXIDOREDUCTASE"/>
    <property type="match status" value="1"/>
</dbReference>
<evidence type="ECO:0000313" key="2">
    <source>
        <dbReference type="EMBL" id="MBC5716027.1"/>
    </source>
</evidence>
<accession>A0A8J6M450</accession>
<dbReference type="InterPro" id="IPR050229">
    <property type="entry name" value="GlpE_sulfurtransferase"/>
</dbReference>
<dbReference type="PROSITE" id="PS50206">
    <property type="entry name" value="RHODANESE_3"/>
    <property type="match status" value="1"/>
</dbReference>
<dbReference type="Proteomes" id="UP000602260">
    <property type="component" value="Unassembled WGS sequence"/>
</dbReference>
<dbReference type="InterPro" id="IPR001763">
    <property type="entry name" value="Rhodanese-like_dom"/>
</dbReference>
<dbReference type="Pfam" id="PF00581">
    <property type="entry name" value="Rhodanese"/>
    <property type="match status" value="1"/>
</dbReference>
<dbReference type="CDD" id="cd00158">
    <property type="entry name" value="RHOD"/>
    <property type="match status" value="1"/>
</dbReference>
<sequence>MSGYQDIDFQQARDILDREADSVLLDVREEEEFITGHPMEAELLPLSTLGPATAAEVIPGKDSPALVYCRSGIRSRQAAEKLVQMGYTRVYDLGSLVGWPYGMV</sequence>
<dbReference type="RefSeq" id="WP_186877519.1">
    <property type="nucleotide sequence ID" value="NZ_JACOPN010000001.1"/>
</dbReference>
<dbReference type="SMART" id="SM00450">
    <property type="entry name" value="RHOD"/>
    <property type="match status" value="1"/>
</dbReference>
<dbReference type="EMBL" id="JACOPN010000001">
    <property type="protein sequence ID" value="MBC5716027.1"/>
    <property type="molecule type" value="Genomic_DNA"/>
</dbReference>
<dbReference type="AlphaFoldDB" id="A0A8J6M450"/>
<keyword evidence="3" id="KW-1185">Reference proteome</keyword>
<gene>
    <name evidence="2" type="ORF">H8S55_01585</name>
</gene>
<feature type="domain" description="Rhodanese" evidence="1">
    <location>
        <begin position="18"/>
        <end position="100"/>
    </location>
</feature>
<proteinExistence type="predicted"/>
<comment type="caution">
    <text evidence="2">The sequence shown here is derived from an EMBL/GenBank/DDBJ whole genome shotgun (WGS) entry which is preliminary data.</text>
</comment>
<dbReference type="InterPro" id="IPR036873">
    <property type="entry name" value="Rhodanese-like_dom_sf"/>
</dbReference>
<reference evidence="2" key="1">
    <citation type="submission" date="2020-08" db="EMBL/GenBank/DDBJ databases">
        <title>Genome public.</title>
        <authorList>
            <person name="Liu C."/>
            <person name="Sun Q."/>
        </authorList>
    </citation>
    <scope>NUCLEOTIDE SEQUENCE</scope>
    <source>
        <strain evidence="2">BX5</strain>
    </source>
</reference>
<organism evidence="2 3">
    <name type="scientific">Flintibacter faecis</name>
    <dbReference type="NCBI Taxonomy" id="2763047"/>
    <lineage>
        <taxon>Bacteria</taxon>
        <taxon>Bacillati</taxon>
        <taxon>Bacillota</taxon>
        <taxon>Clostridia</taxon>
        <taxon>Eubacteriales</taxon>
        <taxon>Flintibacter</taxon>
    </lineage>
</organism>
<evidence type="ECO:0000313" key="3">
    <source>
        <dbReference type="Proteomes" id="UP000602260"/>
    </source>
</evidence>
<dbReference type="PANTHER" id="PTHR43031">
    <property type="entry name" value="FAD-DEPENDENT OXIDOREDUCTASE"/>
    <property type="match status" value="1"/>
</dbReference>
<name>A0A8J6M450_9FIRM</name>
<protein>
    <submittedName>
        <fullName evidence="2">Rhodanese-like domain-containing protein</fullName>
    </submittedName>
</protein>
<dbReference type="Gene3D" id="3.40.250.10">
    <property type="entry name" value="Rhodanese-like domain"/>
    <property type="match status" value="1"/>
</dbReference>
<dbReference type="SUPFAM" id="SSF52821">
    <property type="entry name" value="Rhodanese/Cell cycle control phosphatase"/>
    <property type="match status" value="1"/>
</dbReference>